<reference evidence="1 2" key="1">
    <citation type="submission" date="2019-02" db="EMBL/GenBank/DDBJ databases">
        <title>Deep-cultivation of Planctomycetes and their phenomic and genomic characterization uncovers novel biology.</title>
        <authorList>
            <person name="Wiegand S."/>
            <person name="Jogler M."/>
            <person name="Boedeker C."/>
            <person name="Pinto D."/>
            <person name="Vollmers J."/>
            <person name="Rivas-Marin E."/>
            <person name="Kohn T."/>
            <person name="Peeters S.H."/>
            <person name="Heuer A."/>
            <person name="Rast P."/>
            <person name="Oberbeckmann S."/>
            <person name="Bunk B."/>
            <person name="Jeske O."/>
            <person name="Meyerdierks A."/>
            <person name="Storesund J.E."/>
            <person name="Kallscheuer N."/>
            <person name="Luecker S."/>
            <person name="Lage O.M."/>
            <person name="Pohl T."/>
            <person name="Merkel B.J."/>
            <person name="Hornburger P."/>
            <person name="Mueller R.-W."/>
            <person name="Bruemmer F."/>
            <person name="Labrenz M."/>
            <person name="Spormann A.M."/>
            <person name="Op Den Camp H."/>
            <person name="Overmann J."/>
            <person name="Amann R."/>
            <person name="Jetten M.S.M."/>
            <person name="Mascher T."/>
            <person name="Medema M.H."/>
            <person name="Devos D.P."/>
            <person name="Kaster A.-K."/>
            <person name="Ovreas L."/>
            <person name="Rohde M."/>
            <person name="Galperin M.Y."/>
            <person name="Jogler C."/>
        </authorList>
    </citation>
    <scope>NUCLEOTIDE SEQUENCE [LARGE SCALE GENOMIC DNA]</scope>
    <source>
        <strain evidence="1 2">Poly41</strain>
    </source>
</reference>
<comment type="caution">
    <text evidence="1">The sequence shown here is derived from an EMBL/GenBank/DDBJ whole genome shotgun (WGS) entry which is preliminary data.</text>
</comment>
<sequence>MLVARHSHSGGFLPPITECLQPHLRSYMTICFQLATDVPGQRAIVPIGTNFFCNPRQADAQKRAACAQRNDVVRDARYRADVERIVAEPTHLQGDER</sequence>
<proteinExistence type="predicted"/>
<protein>
    <submittedName>
        <fullName evidence="1">Uncharacterized protein</fullName>
    </submittedName>
</protein>
<keyword evidence="2" id="KW-1185">Reference proteome</keyword>
<dbReference type="AlphaFoldDB" id="A0A5C6DWK9"/>
<dbReference type="EMBL" id="SJPV01000003">
    <property type="protein sequence ID" value="TWU39456.1"/>
    <property type="molecule type" value="Genomic_DNA"/>
</dbReference>
<accession>A0A5C6DWK9</accession>
<evidence type="ECO:0000313" key="2">
    <source>
        <dbReference type="Proteomes" id="UP000319143"/>
    </source>
</evidence>
<organism evidence="1 2">
    <name type="scientific">Novipirellula artificiosorum</name>
    <dbReference type="NCBI Taxonomy" id="2528016"/>
    <lineage>
        <taxon>Bacteria</taxon>
        <taxon>Pseudomonadati</taxon>
        <taxon>Planctomycetota</taxon>
        <taxon>Planctomycetia</taxon>
        <taxon>Pirellulales</taxon>
        <taxon>Pirellulaceae</taxon>
        <taxon>Novipirellula</taxon>
    </lineage>
</organism>
<name>A0A5C6DWK9_9BACT</name>
<evidence type="ECO:0000313" key="1">
    <source>
        <dbReference type="EMBL" id="TWU39456.1"/>
    </source>
</evidence>
<dbReference type="Proteomes" id="UP000319143">
    <property type="component" value="Unassembled WGS sequence"/>
</dbReference>
<gene>
    <name evidence="1" type="ORF">Poly41_22800</name>
</gene>